<dbReference type="RefSeq" id="WP_253578920.1">
    <property type="nucleotide sequence ID" value="NZ_JAMFTQ010000014.1"/>
</dbReference>
<organism evidence="1 2">
    <name type="scientific">Corynebacterium stercoris</name>
    <dbReference type="NCBI Taxonomy" id="2943490"/>
    <lineage>
        <taxon>Bacteria</taxon>
        <taxon>Bacillati</taxon>
        <taxon>Actinomycetota</taxon>
        <taxon>Actinomycetes</taxon>
        <taxon>Mycobacteriales</taxon>
        <taxon>Corynebacteriaceae</taxon>
        <taxon>Corynebacterium</taxon>
    </lineage>
</organism>
<proteinExistence type="predicted"/>
<keyword evidence="2" id="KW-1185">Reference proteome</keyword>
<evidence type="ECO:0000313" key="1">
    <source>
        <dbReference type="EMBL" id="MCP1388379.1"/>
    </source>
</evidence>
<name>A0ABT1G2X1_9CORY</name>
<accession>A0ABT1G2X1</accession>
<dbReference type="EMBL" id="JAMFTQ010000014">
    <property type="protein sequence ID" value="MCP1388379.1"/>
    <property type="molecule type" value="Genomic_DNA"/>
</dbReference>
<comment type="caution">
    <text evidence="1">The sequence shown here is derived from an EMBL/GenBank/DDBJ whole genome shotgun (WGS) entry which is preliminary data.</text>
</comment>
<sequence length="228" mass="24990">MDVFNFVVAEGAVIDADRYAARLREMGVQPSALQQLRIQLSRVHGTRRGVLEVRGGDVALALRPLAPAPSEITMLADAIRDERTDPGHLGPDLGWQQSVLARIPAHEALLVDDHFRTVSAVMYPLIEVLPGRVRVSTHPDTTPSIALESVLQILAGYGIDVEEAPDGFDTHALPSSEVWVLDPVYGARLVDTWLEYGTKRPARSLFDRGGVPSHREVNEVRKQLAALV</sequence>
<gene>
    <name evidence="1" type="ORF">M5J20_09295</name>
</gene>
<reference evidence="1" key="1">
    <citation type="submission" date="2022-05" db="EMBL/GenBank/DDBJ databases">
        <title>Corynebacterium sp. TA-R-1 sp. nov., isolated from human feces.</title>
        <authorList>
            <person name="Shamsuzzaman M."/>
            <person name="Dahal R.H."/>
        </authorList>
    </citation>
    <scope>NUCLEOTIDE SEQUENCE</scope>
    <source>
        <strain evidence="1">TA-R-1</strain>
    </source>
</reference>
<protein>
    <submittedName>
        <fullName evidence="1">Uncharacterized protein</fullName>
    </submittedName>
</protein>
<evidence type="ECO:0000313" key="2">
    <source>
        <dbReference type="Proteomes" id="UP001204000"/>
    </source>
</evidence>
<dbReference type="Proteomes" id="UP001204000">
    <property type="component" value="Unassembled WGS sequence"/>
</dbReference>